<sequence>MNSGYVIAPRFSPMRLVGGPKITKAIKIPKKMFRKVSHKIPIPKEPAIPPNPMIAEVLIKAAP</sequence>
<organism evidence="1">
    <name type="scientific">bioreactor metagenome</name>
    <dbReference type="NCBI Taxonomy" id="1076179"/>
    <lineage>
        <taxon>unclassified sequences</taxon>
        <taxon>metagenomes</taxon>
        <taxon>ecological metagenomes</taxon>
    </lineage>
</organism>
<comment type="caution">
    <text evidence="1">The sequence shown here is derived from an EMBL/GenBank/DDBJ whole genome shotgun (WGS) entry which is preliminary data.</text>
</comment>
<protein>
    <submittedName>
        <fullName evidence="1">Uncharacterized protein</fullName>
    </submittedName>
</protein>
<dbReference type="EMBL" id="VSSQ01014689">
    <property type="protein sequence ID" value="MPM54189.1"/>
    <property type="molecule type" value="Genomic_DNA"/>
</dbReference>
<gene>
    <name evidence="1" type="ORF">SDC9_100963</name>
</gene>
<proteinExistence type="predicted"/>
<accession>A0A645AM09</accession>
<reference evidence="1" key="1">
    <citation type="submission" date="2019-08" db="EMBL/GenBank/DDBJ databases">
        <authorList>
            <person name="Kucharzyk K."/>
            <person name="Murdoch R.W."/>
            <person name="Higgins S."/>
            <person name="Loffler F."/>
        </authorList>
    </citation>
    <scope>NUCLEOTIDE SEQUENCE</scope>
</reference>
<evidence type="ECO:0000313" key="1">
    <source>
        <dbReference type="EMBL" id="MPM54189.1"/>
    </source>
</evidence>
<dbReference type="AlphaFoldDB" id="A0A645AM09"/>
<name>A0A645AM09_9ZZZZ</name>